<protein>
    <submittedName>
        <fullName evidence="1">Uncharacterized protein</fullName>
    </submittedName>
</protein>
<name>A0ACC3CUF8_9PEZI</name>
<evidence type="ECO:0000313" key="1">
    <source>
        <dbReference type="EMBL" id="KAK3044892.1"/>
    </source>
</evidence>
<sequence length="133" mass="14839">MNGRRAAKDTSIPLGGGPDGQSPVFIGKGTEVGYSVHIMHRRKDLWGEDAEEFKPARWSGRRVGWEYLPFNGGPRICLGQQFALTELSYVIVRMLQRFDEIDGSQVVEREKLHGLTLTNCPGNGVPIRMRKAA</sequence>
<keyword evidence="2" id="KW-1185">Reference proteome</keyword>
<comment type="caution">
    <text evidence="1">The sequence shown here is derived from an EMBL/GenBank/DDBJ whole genome shotgun (WGS) entry which is preliminary data.</text>
</comment>
<reference evidence="1" key="1">
    <citation type="submission" date="2024-09" db="EMBL/GenBank/DDBJ databases">
        <title>Black Yeasts Isolated from many extreme environments.</title>
        <authorList>
            <person name="Coleine C."/>
            <person name="Stajich J.E."/>
            <person name="Selbmann L."/>
        </authorList>
    </citation>
    <scope>NUCLEOTIDE SEQUENCE</scope>
    <source>
        <strain evidence="1">CCFEE 5737</strain>
    </source>
</reference>
<dbReference type="EMBL" id="JAWDJW010011310">
    <property type="protein sequence ID" value="KAK3044892.1"/>
    <property type="molecule type" value="Genomic_DNA"/>
</dbReference>
<accession>A0ACC3CUF8</accession>
<evidence type="ECO:0000313" key="2">
    <source>
        <dbReference type="Proteomes" id="UP001186974"/>
    </source>
</evidence>
<dbReference type="Proteomes" id="UP001186974">
    <property type="component" value="Unassembled WGS sequence"/>
</dbReference>
<organism evidence="1 2">
    <name type="scientific">Coniosporium uncinatum</name>
    <dbReference type="NCBI Taxonomy" id="93489"/>
    <lineage>
        <taxon>Eukaryota</taxon>
        <taxon>Fungi</taxon>
        <taxon>Dikarya</taxon>
        <taxon>Ascomycota</taxon>
        <taxon>Pezizomycotina</taxon>
        <taxon>Dothideomycetes</taxon>
        <taxon>Dothideomycetes incertae sedis</taxon>
        <taxon>Coniosporium</taxon>
    </lineage>
</organism>
<proteinExistence type="predicted"/>
<gene>
    <name evidence="1" type="ORF">LTS18_015124</name>
</gene>